<dbReference type="InterPro" id="IPR018333">
    <property type="entry name" value="Squalene_cyclase"/>
</dbReference>
<dbReference type="PANTHER" id="PTHR11764:SF58">
    <property type="entry name" value="BETA-AMYRIN SYNTHASE-RELATED"/>
    <property type="match status" value="1"/>
</dbReference>
<proteinExistence type="inferred from homology"/>
<dbReference type="Pfam" id="PF13249">
    <property type="entry name" value="SQHop_cyclase_N"/>
    <property type="match status" value="1"/>
</dbReference>
<evidence type="ECO:0000313" key="7">
    <source>
        <dbReference type="EMBL" id="CAH1415239.1"/>
    </source>
</evidence>
<dbReference type="SFLD" id="SFLDG01016">
    <property type="entry name" value="Prenyltransferase_Like_2"/>
    <property type="match status" value="1"/>
</dbReference>
<dbReference type="Proteomes" id="UP001157418">
    <property type="component" value="Unassembled WGS sequence"/>
</dbReference>
<dbReference type="NCBIfam" id="TIGR01787">
    <property type="entry name" value="squalene_cyclas"/>
    <property type="match status" value="1"/>
</dbReference>
<dbReference type="Pfam" id="PF13243">
    <property type="entry name" value="SQHop_cyclase_C"/>
    <property type="match status" value="1"/>
</dbReference>
<evidence type="ECO:0000259" key="5">
    <source>
        <dbReference type="Pfam" id="PF13243"/>
    </source>
</evidence>
<dbReference type="EC" id="5.4.99.-" evidence="4"/>
<dbReference type="AlphaFoldDB" id="A0AAU9LI48"/>
<dbReference type="PANTHER" id="PTHR11764">
    <property type="entry name" value="TERPENE CYCLASE/MUTASE FAMILY MEMBER"/>
    <property type="match status" value="1"/>
</dbReference>
<accession>A0AAU9LI48</accession>
<dbReference type="GO" id="GO:0042300">
    <property type="term" value="F:beta-amyrin synthase activity"/>
    <property type="evidence" value="ECO:0007669"/>
    <property type="project" value="TreeGrafter"/>
</dbReference>
<organism evidence="7 8">
    <name type="scientific">Lactuca virosa</name>
    <dbReference type="NCBI Taxonomy" id="75947"/>
    <lineage>
        <taxon>Eukaryota</taxon>
        <taxon>Viridiplantae</taxon>
        <taxon>Streptophyta</taxon>
        <taxon>Embryophyta</taxon>
        <taxon>Tracheophyta</taxon>
        <taxon>Spermatophyta</taxon>
        <taxon>Magnoliopsida</taxon>
        <taxon>eudicotyledons</taxon>
        <taxon>Gunneridae</taxon>
        <taxon>Pentapetalae</taxon>
        <taxon>asterids</taxon>
        <taxon>campanulids</taxon>
        <taxon>Asterales</taxon>
        <taxon>Asteraceae</taxon>
        <taxon>Cichorioideae</taxon>
        <taxon>Cichorieae</taxon>
        <taxon>Lactucinae</taxon>
        <taxon>Lactuca</taxon>
    </lineage>
</organism>
<dbReference type="InterPro" id="IPR032697">
    <property type="entry name" value="SQ_cyclase_N"/>
</dbReference>
<dbReference type="Gene3D" id="1.50.10.20">
    <property type="match status" value="2"/>
</dbReference>
<evidence type="ECO:0000259" key="6">
    <source>
        <dbReference type="Pfam" id="PF13249"/>
    </source>
</evidence>
<name>A0AAU9LI48_9ASTR</name>
<evidence type="ECO:0000256" key="1">
    <source>
        <dbReference type="ARBA" id="ARBA00009755"/>
    </source>
</evidence>
<dbReference type="FunFam" id="1.50.10.20:FF:000044">
    <property type="entry name" value="Lupeol synthase"/>
    <property type="match status" value="1"/>
</dbReference>
<gene>
    <name evidence="7" type="ORF">LVIROSA_LOCUS3098</name>
</gene>
<comment type="similarity">
    <text evidence="1 4">Belongs to the terpene cyclase/mutase family.</text>
</comment>
<dbReference type="SUPFAM" id="SSF48239">
    <property type="entry name" value="Terpenoid cyclases/Protein prenyltransferases"/>
    <property type="match status" value="2"/>
</dbReference>
<dbReference type="PROSITE" id="PS01074">
    <property type="entry name" value="TERPENE_SYNTHASES"/>
    <property type="match status" value="1"/>
</dbReference>
<evidence type="ECO:0000256" key="3">
    <source>
        <dbReference type="ARBA" id="ARBA00023235"/>
    </source>
</evidence>
<evidence type="ECO:0000256" key="4">
    <source>
        <dbReference type="RuleBase" id="RU362003"/>
    </source>
</evidence>
<dbReference type="InterPro" id="IPR002365">
    <property type="entry name" value="Terpene_synthase_CS"/>
</dbReference>
<keyword evidence="8" id="KW-1185">Reference proteome</keyword>
<reference evidence="7 8" key="1">
    <citation type="submission" date="2022-01" db="EMBL/GenBank/DDBJ databases">
        <authorList>
            <person name="Xiong W."/>
            <person name="Schranz E."/>
        </authorList>
    </citation>
    <scope>NUCLEOTIDE SEQUENCE [LARGE SCALE GENOMIC DNA]</scope>
</reference>
<sequence>MHCKNSKMWRLKIAEGGNNPYLYSTNNFVGRQIWEFDPNYGTAEEREEVEQARLHFWNHRHQVKPTSDVLWRMQFLREKLFKQTIPQVKLEDDEEISYEKATTALRRSVHLFAALQADDGHWPAENAGLLYFMPPLVICLYITGHLNSVFSAEHRKETLRYLYCHQMWPINVQNEDGGWGLHIEGPSTMFCTTLSYICMRLLGEGPDGGLDGSCTKARKWILDHGTATANPSWGKTWLSILGVSEWAGSNPMPPEFWIIPSFMPMHPAKMWCFCRLIYMPMSYLYGKRFVGPISHLVLQLREELYAQPYDQINWFGTRHLCAKEDLYYPHSLLQDLIWNSLYTFTEPILTHWPLNKLREKALKTTMDHIHYEDENSRYITIGAVEKALCMLACWVEDPNGDYFKKHLARIPDFLWVTEDGMKMQTFGSQQWDASLAIQALLATDMTHEIGLTLKKGHNFIKASQVKDNPSGDFKSMYRHISRGSWTFSDQDHGWQVTDCTSEGLKCCLLLSLMPPEIVGKEMEPQQLSEAVNIILSLKSKNGGMSAWEPAGSSKWLEILNPTELFEDIVIEHEYVECTSSAMQTLVIFRNLYPEHRREEIDSFLTDASGYLEKMQTPDGSWYGEWGVCFIYGTWWALGGLAAIGKTYENCQSIRKAVNFLLKTQREDGGWGESYRSCSEKTYVVLEGGRSNLVQTAWGMMGLIHSKQEERDPTPLHRAAKLLINSQMENGDFPQQESVGAFKKTCILHYALYRDIFPMWALATYRKQVLQKPTVSMQLDMLPFKELGYLYNMR</sequence>
<dbReference type="GO" id="GO:0005811">
    <property type="term" value="C:lipid droplet"/>
    <property type="evidence" value="ECO:0007669"/>
    <property type="project" value="InterPro"/>
</dbReference>
<protein>
    <recommendedName>
        <fullName evidence="4">Terpene cyclase/mutase family member</fullName>
        <ecNumber evidence="4">5.4.99.-</ecNumber>
    </recommendedName>
</protein>
<feature type="domain" description="Squalene cyclase N-terminal" evidence="6">
    <location>
        <begin position="107"/>
        <end position="418"/>
    </location>
</feature>
<dbReference type="EMBL" id="CAKMRJ010000001">
    <property type="protein sequence ID" value="CAH1415239.1"/>
    <property type="molecule type" value="Genomic_DNA"/>
</dbReference>
<dbReference type="GO" id="GO:0016104">
    <property type="term" value="P:triterpenoid biosynthetic process"/>
    <property type="evidence" value="ECO:0007669"/>
    <property type="project" value="InterPro"/>
</dbReference>
<keyword evidence="2" id="KW-0677">Repeat</keyword>
<dbReference type="FunFam" id="1.50.10.20:FF:000011">
    <property type="entry name" value="Terpene cyclase/mutase family member"/>
    <property type="match status" value="1"/>
</dbReference>
<evidence type="ECO:0000313" key="8">
    <source>
        <dbReference type="Proteomes" id="UP001157418"/>
    </source>
</evidence>
<feature type="domain" description="Squalene cyclase C-terminal" evidence="5">
    <location>
        <begin position="430"/>
        <end position="766"/>
    </location>
</feature>
<keyword evidence="3 4" id="KW-0413">Isomerase</keyword>
<dbReference type="CDD" id="cd02892">
    <property type="entry name" value="SQCY_1"/>
    <property type="match status" value="1"/>
</dbReference>
<dbReference type="InterPro" id="IPR032696">
    <property type="entry name" value="SQ_cyclase_C"/>
</dbReference>
<dbReference type="InterPro" id="IPR008930">
    <property type="entry name" value="Terpenoid_cyclase/PrenylTrfase"/>
</dbReference>
<comment type="caution">
    <text evidence="7">The sequence shown here is derived from an EMBL/GenBank/DDBJ whole genome shotgun (WGS) entry which is preliminary data.</text>
</comment>
<evidence type="ECO:0000256" key="2">
    <source>
        <dbReference type="ARBA" id="ARBA00022737"/>
    </source>
</evidence>